<dbReference type="Proteomes" id="UP001159363">
    <property type="component" value="Chromosome 13"/>
</dbReference>
<evidence type="ECO:0000313" key="3">
    <source>
        <dbReference type="Proteomes" id="UP001159363"/>
    </source>
</evidence>
<sequence length="624" mass="67888">MDDLTEVRESTAFTREKGRQPLGWTDGFSLKTGHVVETSSGLWSRLYVSNDGVSVASVRALIGERRSDVVLASDAISLACTATVRGIKAASPLNTRIFCARTRQSAQQPDLGRLWNVREGGIGVPEKTHQPTATPATIPSLESLVDVARGSLLLLPALINSHLGGPMRLYSRWHWRGGFAAPRVTLGEARATLKLFSAYEASKGESCKVDSYPLATCLIASTGMQFFLSATSLDANLCAPECKSEERGKREIPEKAPELCPLAKIRELPSRGLNPARRSATAAPLLGNATCCGRQNGKTRAVTMAADLGSIFRTANFSGFEMNFISTFSPALNSNGATVFCVDHRSDLGSSFEPRRCNGATLRITAAPVSWRPESRHVERRVDARDEPDLPACRADLRHNVPGGEGGKATATFGAGRRDPRTDELSHLARTSTSWDWDRHSGSCIPFINARLHHRGSKLDPRSDLLSRQKTVAPFEFRTGLGIEMKLILNRRNLDPRSAAIVDKCSLKIRQQIELLSSNWILVRNKGDPGSEQGSLNLGSGKMLAQPRISGARNLQSLMPPFHPLFLPRCCASDGNRCDSHLNVQIRTRTRGGATGGVVVRLFASQQGERVSIPRQVSLPDSPM</sequence>
<protein>
    <submittedName>
        <fullName evidence="2">Uncharacterized protein</fullName>
    </submittedName>
</protein>
<evidence type="ECO:0000256" key="1">
    <source>
        <dbReference type="SAM" id="MobiDB-lite"/>
    </source>
</evidence>
<accession>A0ABQ9GAB3</accession>
<proteinExistence type="predicted"/>
<gene>
    <name evidence="2" type="ORF">PR048_029978</name>
</gene>
<keyword evidence="3" id="KW-1185">Reference proteome</keyword>
<comment type="caution">
    <text evidence="2">The sequence shown here is derived from an EMBL/GenBank/DDBJ whole genome shotgun (WGS) entry which is preliminary data.</text>
</comment>
<feature type="region of interest" description="Disordered" evidence="1">
    <location>
        <begin position="395"/>
        <end position="424"/>
    </location>
</feature>
<dbReference type="EMBL" id="JARBHB010000014">
    <property type="protein sequence ID" value="KAJ8868451.1"/>
    <property type="molecule type" value="Genomic_DNA"/>
</dbReference>
<organism evidence="2 3">
    <name type="scientific">Dryococelus australis</name>
    <dbReference type="NCBI Taxonomy" id="614101"/>
    <lineage>
        <taxon>Eukaryota</taxon>
        <taxon>Metazoa</taxon>
        <taxon>Ecdysozoa</taxon>
        <taxon>Arthropoda</taxon>
        <taxon>Hexapoda</taxon>
        <taxon>Insecta</taxon>
        <taxon>Pterygota</taxon>
        <taxon>Neoptera</taxon>
        <taxon>Polyneoptera</taxon>
        <taxon>Phasmatodea</taxon>
        <taxon>Verophasmatodea</taxon>
        <taxon>Anareolatae</taxon>
        <taxon>Phasmatidae</taxon>
        <taxon>Eurycanthinae</taxon>
        <taxon>Dryococelus</taxon>
    </lineage>
</organism>
<name>A0ABQ9GAB3_9NEOP</name>
<reference evidence="2 3" key="1">
    <citation type="submission" date="2023-02" db="EMBL/GenBank/DDBJ databases">
        <title>LHISI_Scaffold_Assembly.</title>
        <authorList>
            <person name="Stuart O.P."/>
            <person name="Cleave R."/>
            <person name="Magrath M.J.L."/>
            <person name="Mikheyev A.S."/>
        </authorList>
    </citation>
    <scope>NUCLEOTIDE SEQUENCE [LARGE SCALE GENOMIC DNA]</scope>
    <source>
        <strain evidence="2">Daus_M_001</strain>
        <tissue evidence="2">Leg muscle</tissue>
    </source>
</reference>
<evidence type="ECO:0000313" key="2">
    <source>
        <dbReference type="EMBL" id="KAJ8868451.1"/>
    </source>
</evidence>